<dbReference type="GO" id="GO:0004134">
    <property type="term" value="F:4-alpha-glucanotransferase activity"/>
    <property type="evidence" value="ECO:0007669"/>
    <property type="project" value="InterPro"/>
</dbReference>
<dbReference type="InterPro" id="IPR032790">
    <property type="entry name" value="GDE_C"/>
</dbReference>
<dbReference type="Proteomes" id="UP000198535">
    <property type="component" value="Unassembled WGS sequence"/>
</dbReference>
<dbReference type="InterPro" id="IPR006451">
    <property type="entry name" value="Glycogen_debranch_arc"/>
</dbReference>
<dbReference type="Pfam" id="PF06202">
    <property type="entry name" value="GDE_C"/>
    <property type="match status" value="1"/>
</dbReference>
<name>A0A1I4S0B4_9EURY</name>
<evidence type="ECO:0000313" key="3">
    <source>
        <dbReference type="EMBL" id="SFM57653.1"/>
    </source>
</evidence>
<gene>
    <name evidence="3" type="ORF">SAMN04488696_1677</name>
</gene>
<feature type="domain" description="Glycogen debranching enzyme bacterial and archaeal type N-terminal" evidence="2">
    <location>
        <begin position="11"/>
        <end position="224"/>
    </location>
</feature>
<dbReference type="PANTHER" id="PTHR10569:SF2">
    <property type="entry name" value="GLYCOGEN DEBRANCHING ENZYME"/>
    <property type="match status" value="1"/>
</dbReference>
<sequence length="649" mass="73197">MNNAEHFGTEKEWIITNGLGGYASSTIVGMNTRKYHGLLIASLAPPVERKLLLSSLDEELIIGTEFHKLAVHRYPGQVHPHGYEFLENFTAHPFPTFEYRVNGIKITKQITMVHGENTTIVRYDIKGPPEEKCVLRILPLVNNRSIHHLSSSAGLSIAQEAMETGTELQSNGTDLRLCSDMQYRADEHWYYNFEYELELERGYPYREDNLDPGYFELEIEGKDTSCFIVASTEPGKKWDMQKVQELFEDEIIRQRSLPGKEGREDTFLEKLILAGDTFIVNRRSTTSRSIIAGYHWFGDWGRDTMISLPGLTLVTGRFDDARSILSTFAANCKDGLIPNNFPESAEETPIYNTVDASLWFIHALGKYLEYTDDIEFVSTLWPTVESILDNYREGTSFGIRMDDDGLIEHAGQLTWMDAKIGDWEVTPRSGKACEINALWYNALMYAVIIGERIGSDNLNHRDVAELAGNSFREKFWNEENGCLYDLISGSSGDEWKDSAIRPNQIFAVSLPHTMLTEEMAGGIVDTVGRELLTPYGLRTLSSHDSQYVGRYRGNTEQRDSAYHNGTVWPWLLGPYITACSKVNKDMPALEDKLRALLQGIGEHIDDAGIGTISEVFDGDSPHAPGGCISQAWSVAEIMRCYVEDILSIR</sequence>
<evidence type="ECO:0000259" key="2">
    <source>
        <dbReference type="Pfam" id="PF12439"/>
    </source>
</evidence>
<dbReference type="NCBIfam" id="TIGR01561">
    <property type="entry name" value="gde_arch"/>
    <property type="match status" value="1"/>
</dbReference>
<dbReference type="Gene3D" id="1.50.10.10">
    <property type="match status" value="1"/>
</dbReference>
<evidence type="ECO:0000313" key="4">
    <source>
        <dbReference type="Proteomes" id="UP000198535"/>
    </source>
</evidence>
<organism evidence="3 4">
    <name type="scientific">Methanolobus profundi</name>
    <dbReference type="NCBI Taxonomy" id="487685"/>
    <lineage>
        <taxon>Archaea</taxon>
        <taxon>Methanobacteriati</taxon>
        <taxon>Methanobacteriota</taxon>
        <taxon>Stenosarchaea group</taxon>
        <taxon>Methanomicrobia</taxon>
        <taxon>Methanosarcinales</taxon>
        <taxon>Methanosarcinaceae</taxon>
        <taxon>Methanolobus</taxon>
    </lineage>
</organism>
<dbReference type="AlphaFoldDB" id="A0A1I4S0B4"/>
<dbReference type="OrthoDB" id="8543at2157"/>
<dbReference type="Pfam" id="PF12439">
    <property type="entry name" value="GDE_N"/>
    <property type="match status" value="1"/>
</dbReference>
<dbReference type="InterPro" id="IPR012341">
    <property type="entry name" value="6hp_glycosidase-like_sf"/>
</dbReference>
<dbReference type="RefSeq" id="WP_091935970.1">
    <property type="nucleotide sequence ID" value="NZ_FOUJ01000003.1"/>
</dbReference>
<proteinExistence type="predicted"/>
<dbReference type="SUPFAM" id="SSF48208">
    <property type="entry name" value="Six-hairpin glycosidases"/>
    <property type="match status" value="1"/>
</dbReference>
<keyword evidence="4" id="KW-1185">Reference proteome</keyword>
<dbReference type="GO" id="GO:0005980">
    <property type="term" value="P:glycogen catabolic process"/>
    <property type="evidence" value="ECO:0007669"/>
    <property type="project" value="InterPro"/>
</dbReference>
<evidence type="ECO:0000259" key="1">
    <source>
        <dbReference type="Pfam" id="PF06202"/>
    </source>
</evidence>
<dbReference type="PANTHER" id="PTHR10569">
    <property type="entry name" value="GLYCOGEN DEBRANCHING ENZYME"/>
    <property type="match status" value="1"/>
</dbReference>
<dbReference type="STRING" id="487685.SAMN04488696_1677"/>
<feature type="domain" description="Glycogen debranching enzyme C-terminal" evidence="1">
    <location>
        <begin position="274"/>
        <end position="639"/>
    </location>
</feature>
<dbReference type="InterPro" id="IPR010401">
    <property type="entry name" value="AGL/Gdb1"/>
</dbReference>
<accession>A0A1I4S0B4</accession>
<dbReference type="InterPro" id="IPR024742">
    <property type="entry name" value="Glycogen_debranch_N"/>
</dbReference>
<dbReference type="InterPro" id="IPR008928">
    <property type="entry name" value="6-hairpin_glycosidase_sf"/>
</dbReference>
<dbReference type="EMBL" id="FOUJ01000003">
    <property type="protein sequence ID" value="SFM57653.1"/>
    <property type="molecule type" value="Genomic_DNA"/>
</dbReference>
<protein>
    <submittedName>
        <fullName evidence="3">Glycogen debranching enzyme, putative</fullName>
    </submittedName>
</protein>
<reference evidence="4" key="1">
    <citation type="submission" date="2016-10" db="EMBL/GenBank/DDBJ databases">
        <authorList>
            <person name="Varghese N."/>
            <person name="Submissions S."/>
        </authorList>
    </citation>
    <scope>NUCLEOTIDE SEQUENCE [LARGE SCALE GENOMIC DNA]</scope>
    <source>
        <strain evidence="4">Mob M</strain>
    </source>
</reference>
<dbReference type="FunFam" id="1.50.10.10:FF:000073">
    <property type="entry name" value="Glycogen debranching enzyme, hypothetical (TreX-like)"/>
    <property type="match status" value="1"/>
</dbReference>
<dbReference type="GO" id="GO:0004135">
    <property type="term" value="F:amylo-alpha-1,6-glucosidase activity"/>
    <property type="evidence" value="ECO:0007669"/>
    <property type="project" value="InterPro"/>
</dbReference>